<dbReference type="SMART" id="SM00797">
    <property type="entry name" value="AHS2"/>
    <property type="match status" value="1"/>
</dbReference>
<evidence type="ECO:0000256" key="1">
    <source>
        <dbReference type="ARBA" id="ARBA00022741"/>
    </source>
</evidence>
<keyword evidence="6" id="KW-0456">Lyase</keyword>
<sequence length="336" mass="36227">MSLLIHKPGLLTTVQDLGRYGTQKYGVIVSGAMDAFALRIANLLVGNEEGAAGLEITMMGPEILFEQTALISICGGDLSPKLNGVSFPGWRTVLAPKGSVLTFGPMKQGCRAYLAVGGGLEVPVQMNSRSTYLRAGIGGYGGRALAKGDRLPVGNMCMRSLNLLALLARKAENSAGAVSRWSISADLIPPYEPNPTVRVIAGEQYDLFREESKTLFVSEPFEVLPQSDRMGYRFKGPELKLEKNEEMVSSAVTMGTVQVPPDGHPIVLMADRQTSGGYPKIAQVASADLPLLAQVNLGGKVSFQIISLREAQRQLVEREKAVLTLRRGLDLLQQQK</sequence>
<protein>
    <submittedName>
        <fullName evidence="6">5-oxoprolinase/urea amidolyase family protein</fullName>
    </submittedName>
</protein>
<dbReference type="InterPro" id="IPR029000">
    <property type="entry name" value="Cyclophilin-like_dom_sf"/>
</dbReference>
<dbReference type="EMBL" id="JMQA01000017">
    <property type="protein sequence ID" value="KFN10743.1"/>
    <property type="molecule type" value="Genomic_DNA"/>
</dbReference>
<dbReference type="EMBL" id="WNZZ01000002">
    <property type="protein sequence ID" value="MUG21527.1"/>
    <property type="molecule type" value="Genomic_DNA"/>
</dbReference>
<reference evidence="5 7" key="1">
    <citation type="submission" date="2014-04" db="EMBL/GenBank/DDBJ databases">
        <authorList>
            <person name="Bishop-Lilly K.A."/>
            <person name="Broomall S.M."/>
            <person name="Chain P.S."/>
            <person name="Chertkov O."/>
            <person name="Coyne S.R."/>
            <person name="Daligault H.E."/>
            <person name="Davenport K.W."/>
            <person name="Erkkila T."/>
            <person name="Frey K.G."/>
            <person name="Gibbons H.S."/>
            <person name="Gu W."/>
            <person name="Jaissle J."/>
            <person name="Johnson S.L."/>
            <person name="Koroleva G.I."/>
            <person name="Ladner J.T."/>
            <person name="Lo C.-C."/>
            <person name="Minogue T.D."/>
            <person name="Munk C."/>
            <person name="Palacios G.F."/>
            <person name="Redden C.L."/>
            <person name="Rosenzweig C.N."/>
            <person name="Scholz M.B."/>
            <person name="Teshima H."/>
            <person name="Xu Y."/>
        </authorList>
    </citation>
    <scope>NUCLEOTIDE SEQUENCE [LARGE SCALE GENOMIC DNA]</scope>
    <source>
        <strain evidence="5 7">8244</strain>
    </source>
</reference>
<dbReference type="GO" id="GO:0016787">
    <property type="term" value="F:hydrolase activity"/>
    <property type="evidence" value="ECO:0007669"/>
    <property type="project" value="UniProtKB-KW"/>
</dbReference>
<evidence type="ECO:0000313" key="8">
    <source>
        <dbReference type="Proteomes" id="UP000442469"/>
    </source>
</evidence>
<dbReference type="RefSeq" id="WP_036622737.1">
    <property type="nucleotide sequence ID" value="NZ_BGML01000003.1"/>
</dbReference>
<dbReference type="STRING" id="44252.DJ90_3986"/>
<evidence type="ECO:0000256" key="2">
    <source>
        <dbReference type="ARBA" id="ARBA00022801"/>
    </source>
</evidence>
<dbReference type="InterPro" id="IPR052708">
    <property type="entry name" value="PxpC"/>
</dbReference>
<dbReference type="GeneID" id="77007009"/>
<dbReference type="InterPro" id="IPR003778">
    <property type="entry name" value="CT_A_B"/>
</dbReference>
<keyword evidence="3" id="KW-0067">ATP-binding</keyword>
<evidence type="ECO:0000313" key="5">
    <source>
        <dbReference type="EMBL" id="KFN10743.1"/>
    </source>
</evidence>
<proteinExistence type="predicted"/>
<organism evidence="5 7">
    <name type="scientific">Paenibacillus macerans</name>
    <name type="common">Bacillus macerans</name>
    <dbReference type="NCBI Taxonomy" id="44252"/>
    <lineage>
        <taxon>Bacteria</taxon>
        <taxon>Bacillati</taxon>
        <taxon>Bacillota</taxon>
        <taxon>Bacilli</taxon>
        <taxon>Bacillales</taxon>
        <taxon>Paenibacillaceae</taxon>
        <taxon>Paenibacillus</taxon>
    </lineage>
</organism>
<dbReference type="GO" id="GO:0016829">
    <property type="term" value="F:lyase activity"/>
    <property type="evidence" value="ECO:0007669"/>
    <property type="project" value="UniProtKB-KW"/>
</dbReference>
<dbReference type="PANTHER" id="PTHR43309:SF5">
    <property type="entry name" value="5-OXOPROLINASE SUBUNIT C"/>
    <property type="match status" value="1"/>
</dbReference>
<gene>
    <name evidence="5" type="ORF">DJ90_3986</name>
    <name evidence="6" type="ORF">GNQ08_03660</name>
</gene>
<dbReference type="HOGENOM" id="CLU_028967_0_0_9"/>
<reference evidence="6 8" key="2">
    <citation type="submission" date="2019-11" db="EMBL/GenBank/DDBJ databases">
        <title>Draft genome sequences of five Paenibacillus species of dairy origin.</title>
        <authorList>
            <person name="Olajide A.M."/>
            <person name="Chen S."/>
            <person name="Lapointe G."/>
        </authorList>
    </citation>
    <scope>NUCLEOTIDE SEQUENCE [LARGE SCALE GENOMIC DNA]</scope>
    <source>
        <strain evidence="6 8">3CT49</strain>
    </source>
</reference>
<name>A0A090ZJZ9_PAEMA</name>
<dbReference type="Pfam" id="PF02626">
    <property type="entry name" value="CT_A_B"/>
    <property type="match status" value="1"/>
</dbReference>
<keyword evidence="7" id="KW-1185">Reference proteome</keyword>
<dbReference type="Proteomes" id="UP000442469">
    <property type="component" value="Unassembled WGS sequence"/>
</dbReference>
<dbReference type="GO" id="GO:0005524">
    <property type="term" value="F:ATP binding"/>
    <property type="evidence" value="ECO:0007669"/>
    <property type="project" value="UniProtKB-KW"/>
</dbReference>
<dbReference type="OrthoDB" id="9782422at2"/>
<comment type="caution">
    <text evidence="5">The sequence shown here is derived from an EMBL/GenBank/DDBJ whole genome shotgun (WGS) entry which is preliminary data.</text>
</comment>
<dbReference type="PANTHER" id="PTHR43309">
    <property type="entry name" value="5-OXOPROLINASE SUBUNIT C"/>
    <property type="match status" value="1"/>
</dbReference>
<evidence type="ECO:0000313" key="7">
    <source>
        <dbReference type="Proteomes" id="UP000029278"/>
    </source>
</evidence>
<keyword evidence="1" id="KW-0547">Nucleotide-binding</keyword>
<dbReference type="PATRIC" id="fig|44252.3.peg.1088"/>
<evidence type="ECO:0000256" key="3">
    <source>
        <dbReference type="ARBA" id="ARBA00022840"/>
    </source>
</evidence>
<dbReference type="Proteomes" id="UP000029278">
    <property type="component" value="Unassembled WGS sequence"/>
</dbReference>
<evidence type="ECO:0000259" key="4">
    <source>
        <dbReference type="SMART" id="SM00797"/>
    </source>
</evidence>
<evidence type="ECO:0000313" key="6">
    <source>
        <dbReference type="EMBL" id="MUG21527.1"/>
    </source>
</evidence>
<dbReference type="AlphaFoldDB" id="A0A090ZJZ9"/>
<dbReference type="SUPFAM" id="SSF50891">
    <property type="entry name" value="Cyclophilin-like"/>
    <property type="match status" value="1"/>
</dbReference>
<accession>A0A090ZJZ9</accession>
<feature type="domain" description="Carboxyltransferase" evidence="4">
    <location>
        <begin position="24"/>
        <end position="321"/>
    </location>
</feature>
<dbReference type="Gene3D" id="2.40.100.10">
    <property type="entry name" value="Cyclophilin-like"/>
    <property type="match status" value="1"/>
</dbReference>
<keyword evidence="2" id="KW-0378">Hydrolase</keyword>
<dbReference type="NCBIfam" id="TIGR00724">
    <property type="entry name" value="urea_amlyse_rel"/>
    <property type="match status" value="1"/>
</dbReference>